<evidence type="ECO:0000313" key="3">
    <source>
        <dbReference type="Proteomes" id="UP000612585"/>
    </source>
</evidence>
<accession>A0A8J3Z929</accession>
<keyword evidence="1" id="KW-0732">Signal</keyword>
<keyword evidence="3" id="KW-1185">Reference proteome</keyword>
<dbReference type="RefSeq" id="WP_203996916.1">
    <property type="nucleotide sequence ID" value="NZ_BOPG01000032.1"/>
</dbReference>
<sequence length="298" mass="30185">MFQNLRRRVLAVAVAAGLAAGALTAGEAAQGAPMPLSVETAASAFDLSPSKEVLVTCPGDAEVLGGGADVIGGARRVHIVRSQPSPSQTGWLVGAQAIPGGKAGAWQLHAYVVCAYHVNIDLGFIGDTRVVSMRSPTDSESAKSVTATCAAGDLVVSAGGRVVTGNGEVVLDDVVLDTATQSVRSRAVEREGGTAADWSVWAFAVCAAPGSLFGYELVEQDSDNTAGDRTVDVECPGTKRRIGLGASMTGAGGHAGYTSLFPADDSVTVESTVDPTGAPGPFTTRAQAVCAFPYSSGE</sequence>
<protein>
    <submittedName>
        <fullName evidence="2">Uncharacterized protein</fullName>
    </submittedName>
</protein>
<dbReference type="PROSITE" id="PS51318">
    <property type="entry name" value="TAT"/>
    <property type="match status" value="1"/>
</dbReference>
<evidence type="ECO:0000256" key="1">
    <source>
        <dbReference type="SAM" id="SignalP"/>
    </source>
</evidence>
<evidence type="ECO:0000313" key="2">
    <source>
        <dbReference type="EMBL" id="GIJ57510.1"/>
    </source>
</evidence>
<dbReference type="AlphaFoldDB" id="A0A8J3Z929"/>
<proteinExistence type="predicted"/>
<feature type="signal peptide" evidence="1">
    <location>
        <begin position="1"/>
        <end position="25"/>
    </location>
</feature>
<gene>
    <name evidence="2" type="ORF">Vau01_050260</name>
</gene>
<reference evidence="2" key="1">
    <citation type="submission" date="2021-01" db="EMBL/GenBank/DDBJ databases">
        <title>Whole genome shotgun sequence of Virgisporangium aurantiacum NBRC 16421.</title>
        <authorList>
            <person name="Komaki H."/>
            <person name="Tamura T."/>
        </authorList>
    </citation>
    <scope>NUCLEOTIDE SEQUENCE</scope>
    <source>
        <strain evidence="2">NBRC 16421</strain>
    </source>
</reference>
<dbReference type="Proteomes" id="UP000612585">
    <property type="component" value="Unassembled WGS sequence"/>
</dbReference>
<comment type="caution">
    <text evidence="2">The sequence shown here is derived from an EMBL/GenBank/DDBJ whole genome shotgun (WGS) entry which is preliminary data.</text>
</comment>
<feature type="chain" id="PRO_5038526153" evidence="1">
    <location>
        <begin position="26"/>
        <end position="298"/>
    </location>
</feature>
<dbReference type="EMBL" id="BOPG01000032">
    <property type="protein sequence ID" value="GIJ57510.1"/>
    <property type="molecule type" value="Genomic_DNA"/>
</dbReference>
<dbReference type="InterPro" id="IPR006311">
    <property type="entry name" value="TAT_signal"/>
</dbReference>
<name>A0A8J3Z929_9ACTN</name>
<organism evidence="2 3">
    <name type="scientific">Virgisporangium aurantiacum</name>
    <dbReference type="NCBI Taxonomy" id="175570"/>
    <lineage>
        <taxon>Bacteria</taxon>
        <taxon>Bacillati</taxon>
        <taxon>Actinomycetota</taxon>
        <taxon>Actinomycetes</taxon>
        <taxon>Micromonosporales</taxon>
        <taxon>Micromonosporaceae</taxon>
        <taxon>Virgisporangium</taxon>
    </lineage>
</organism>